<dbReference type="InterPro" id="IPR029058">
    <property type="entry name" value="AB_hydrolase_fold"/>
</dbReference>
<dbReference type="PANTHER" id="PTHR46197:SF3">
    <property type="entry name" value="AB HYDROLASE-1 DOMAIN-CONTAINING PROTEIN"/>
    <property type="match status" value="1"/>
</dbReference>
<comment type="caution">
    <text evidence="5">The sequence shown here is derived from an EMBL/GenBank/DDBJ whole genome shotgun (WGS) entry which is preliminary data.</text>
</comment>
<dbReference type="PANTHER" id="PTHR46197">
    <property type="entry name" value="PROTEIN ABHD14B-LIKE"/>
    <property type="match status" value="1"/>
</dbReference>
<evidence type="ECO:0000256" key="3">
    <source>
        <dbReference type="ARBA" id="ARBA00037942"/>
    </source>
</evidence>
<dbReference type="Gene3D" id="3.40.50.1820">
    <property type="entry name" value="alpha/beta hydrolase"/>
    <property type="match status" value="1"/>
</dbReference>
<evidence type="ECO:0000256" key="2">
    <source>
        <dbReference type="ARBA" id="ARBA00022490"/>
    </source>
</evidence>
<evidence type="ECO:0000313" key="6">
    <source>
        <dbReference type="Proteomes" id="UP001328107"/>
    </source>
</evidence>
<dbReference type="InterPro" id="IPR000073">
    <property type="entry name" value="AB_hydrolase_1"/>
</dbReference>
<dbReference type="Pfam" id="PF12697">
    <property type="entry name" value="Abhydrolase_6"/>
    <property type="match status" value="1"/>
</dbReference>
<organism evidence="5 6">
    <name type="scientific">Pristionchus mayeri</name>
    <dbReference type="NCBI Taxonomy" id="1317129"/>
    <lineage>
        <taxon>Eukaryota</taxon>
        <taxon>Metazoa</taxon>
        <taxon>Ecdysozoa</taxon>
        <taxon>Nematoda</taxon>
        <taxon>Chromadorea</taxon>
        <taxon>Rhabditida</taxon>
        <taxon>Rhabditina</taxon>
        <taxon>Diplogasteromorpha</taxon>
        <taxon>Diplogasteroidea</taxon>
        <taxon>Neodiplogasteridae</taxon>
        <taxon>Pristionchus</taxon>
    </lineage>
</organism>
<comment type="similarity">
    <text evidence="3">Belongs to the AB hydrolase superfamily. ABHD14 family.</text>
</comment>
<evidence type="ECO:0000259" key="4">
    <source>
        <dbReference type="Pfam" id="PF12697"/>
    </source>
</evidence>
<dbReference type="SUPFAM" id="SSF53474">
    <property type="entry name" value="alpha/beta-Hydrolases"/>
    <property type="match status" value="1"/>
</dbReference>
<name>A0AAN5CP20_9BILA</name>
<keyword evidence="2" id="KW-0963">Cytoplasm</keyword>
<accession>A0AAN5CP20</accession>
<gene>
    <name evidence="5" type="ORF">PMAYCL1PPCAC_18246</name>
</gene>
<dbReference type="GO" id="GO:0005737">
    <property type="term" value="C:cytoplasm"/>
    <property type="evidence" value="ECO:0007669"/>
    <property type="project" value="UniProtKB-SubCell"/>
</dbReference>
<evidence type="ECO:0000313" key="5">
    <source>
        <dbReference type="EMBL" id="GMR48051.1"/>
    </source>
</evidence>
<feature type="domain" description="AB hydrolase-1" evidence="4">
    <location>
        <begin position="57"/>
        <end position="132"/>
    </location>
</feature>
<evidence type="ECO:0000256" key="1">
    <source>
        <dbReference type="ARBA" id="ARBA00004496"/>
    </source>
</evidence>
<protein>
    <recommendedName>
        <fullName evidence="4">AB hydrolase-1 domain-containing protein</fullName>
    </recommendedName>
</protein>
<dbReference type="Proteomes" id="UP001328107">
    <property type="component" value="Unassembled WGS sequence"/>
</dbReference>
<dbReference type="EMBL" id="BTRK01000004">
    <property type="protein sequence ID" value="GMR48051.1"/>
    <property type="molecule type" value="Genomic_DNA"/>
</dbReference>
<proteinExistence type="inferred from homology"/>
<sequence>MVSSLLSSADLTSSIPENTRRLGERVRIRKEFIDIESHRVFYLEAEPPSGHFTKGVILLLHGQAFTSATWTEHDNLSILAASGYRCVAPDLPGSGKTEGDSIPVDRRPNFILALREFLRLKEMVVICASMAAPYVFPLLGSPWMQCLIGIAPSHTHSLGEASLARTPVLVVYGEKDTSLGPTSAANLTSILPNCRSVRLPSAGHAAHLGNPLLFQAITINFIELIRSYSPN</sequence>
<dbReference type="AlphaFoldDB" id="A0AAN5CP20"/>
<comment type="subcellular location">
    <subcellularLocation>
        <location evidence="1">Cytoplasm</location>
    </subcellularLocation>
</comment>
<keyword evidence="6" id="KW-1185">Reference proteome</keyword>
<reference evidence="6" key="1">
    <citation type="submission" date="2022-10" db="EMBL/GenBank/DDBJ databases">
        <title>Genome assembly of Pristionchus species.</title>
        <authorList>
            <person name="Yoshida K."/>
            <person name="Sommer R.J."/>
        </authorList>
    </citation>
    <scope>NUCLEOTIDE SEQUENCE [LARGE SCALE GENOMIC DNA]</scope>
    <source>
        <strain evidence="6">RS5460</strain>
    </source>
</reference>